<dbReference type="Proteomes" id="UP000016658">
    <property type="component" value="Unassembled WGS sequence"/>
</dbReference>
<sequence length="60" mass="7270">MVKMSNKIEEKYSDYSKRIAINEGINTIVEDEEYDLDRYQEDSEYRKGVDDAMEELDEYY</sequence>
<name>U2PQN1_9FIRM</name>
<reference evidence="1 2" key="1">
    <citation type="submission" date="2013-06" db="EMBL/GenBank/DDBJ databases">
        <authorList>
            <person name="Weinstock G."/>
            <person name="Sodergren E."/>
            <person name="Lobos E.A."/>
            <person name="Fulton L."/>
            <person name="Fulton R."/>
            <person name="Courtney L."/>
            <person name="Fronick C."/>
            <person name="O'Laughlin M."/>
            <person name="Godfrey J."/>
            <person name="Wilson R.M."/>
            <person name="Miner T."/>
            <person name="Farmer C."/>
            <person name="Delehaunty K."/>
            <person name="Cordes M."/>
            <person name="Minx P."/>
            <person name="Tomlinson C."/>
            <person name="Chen J."/>
            <person name="Wollam A."/>
            <person name="Pepin K.H."/>
            <person name="Bhonagiri V."/>
            <person name="Zhang X."/>
            <person name="Warren W."/>
            <person name="Mitreva M."/>
            <person name="Mardis E.R."/>
            <person name="Wilson R.K."/>
        </authorList>
    </citation>
    <scope>NUCLEOTIDE SEQUENCE [LARGE SCALE GENOMIC DNA]</scope>
    <source>
        <strain evidence="1 2">ATCC 27803</strain>
    </source>
</reference>
<organism evidence="1 2">
    <name type="scientific">Faecalitalea cylindroides ATCC 27803</name>
    <dbReference type="NCBI Taxonomy" id="649755"/>
    <lineage>
        <taxon>Bacteria</taxon>
        <taxon>Bacillati</taxon>
        <taxon>Bacillota</taxon>
        <taxon>Erysipelotrichia</taxon>
        <taxon>Erysipelotrichales</taxon>
        <taxon>Erysipelotrichaceae</taxon>
        <taxon>Faecalitalea</taxon>
    </lineage>
</organism>
<dbReference type="EMBL" id="AWVI01000025">
    <property type="protein sequence ID" value="ERK46431.1"/>
    <property type="molecule type" value="Genomic_DNA"/>
</dbReference>
<evidence type="ECO:0000313" key="1">
    <source>
        <dbReference type="EMBL" id="ERK46431.1"/>
    </source>
</evidence>
<evidence type="ECO:0000313" key="2">
    <source>
        <dbReference type="Proteomes" id="UP000016658"/>
    </source>
</evidence>
<proteinExistence type="predicted"/>
<accession>U2PQN1</accession>
<dbReference type="AlphaFoldDB" id="U2PQN1"/>
<dbReference type="HOGENOM" id="CLU_2934663_0_0_9"/>
<protein>
    <submittedName>
        <fullName evidence="1">Uncharacterized protein</fullName>
    </submittedName>
</protein>
<gene>
    <name evidence="1" type="ORF">HMPREF0367_00600</name>
</gene>
<comment type="caution">
    <text evidence="1">The sequence shown here is derived from an EMBL/GenBank/DDBJ whole genome shotgun (WGS) entry which is preliminary data.</text>
</comment>